<evidence type="ECO:0000313" key="1">
    <source>
        <dbReference type="EMBL" id="CAA2962667.1"/>
    </source>
</evidence>
<gene>
    <name evidence="1" type="ORF">OLEA9_A071978</name>
</gene>
<evidence type="ECO:0000313" key="2">
    <source>
        <dbReference type="Proteomes" id="UP000594638"/>
    </source>
</evidence>
<name>A0A8S0Q6N4_OLEEU</name>
<keyword evidence="2" id="KW-1185">Reference proteome</keyword>
<dbReference type="Gramene" id="OE9A071978T1">
    <property type="protein sequence ID" value="OE9A071978C1"/>
    <property type="gene ID" value="OE9A071978"/>
</dbReference>
<feature type="non-terminal residue" evidence="1">
    <location>
        <position position="86"/>
    </location>
</feature>
<reference evidence="1 2" key="1">
    <citation type="submission" date="2019-12" db="EMBL/GenBank/DDBJ databases">
        <authorList>
            <person name="Alioto T."/>
            <person name="Alioto T."/>
            <person name="Gomez Garrido J."/>
        </authorList>
    </citation>
    <scope>NUCLEOTIDE SEQUENCE [LARGE SCALE GENOMIC DNA]</scope>
</reference>
<accession>A0A8S0Q6N4</accession>
<dbReference type="Proteomes" id="UP000594638">
    <property type="component" value="Unassembled WGS sequence"/>
</dbReference>
<dbReference type="AlphaFoldDB" id="A0A8S0Q6N4"/>
<sequence length="86" mass="9137">PPNGPHETVSTKDDRGIFGGLRGIFGGPCYSEPGAITFRPRVCPDILRTLISVSRNFWMRAPIEAIPVAPGSSRKVEQKTAGASSG</sequence>
<organism evidence="1 2">
    <name type="scientific">Olea europaea subsp. europaea</name>
    <dbReference type="NCBI Taxonomy" id="158383"/>
    <lineage>
        <taxon>Eukaryota</taxon>
        <taxon>Viridiplantae</taxon>
        <taxon>Streptophyta</taxon>
        <taxon>Embryophyta</taxon>
        <taxon>Tracheophyta</taxon>
        <taxon>Spermatophyta</taxon>
        <taxon>Magnoliopsida</taxon>
        <taxon>eudicotyledons</taxon>
        <taxon>Gunneridae</taxon>
        <taxon>Pentapetalae</taxon>
        <taxon>asterids</taxon>
        <taxon>lamiids</taxon>
        <taxon>Lamiales</taxon>
        <taxon>Oleaceae</taxon>
        <taxon>Oleeae</taxon>
        <taxon>Olea</taxon>
    </lineage>
</organism>
<feature type="non-terminal residue" evidence="1">
    <location>
        <position position="1"/>
    </location>
</feature>
<comment type="caution">
    <text evidence="1">The sequence shown here is derived from an EMBL/GenBank/DDBJ whole genome shotgun (WGS) entry which is preliminary data.</text>
</comment>
<dbReference type="EMBL" id="CACTIH010001267">
    <property type="protein sequence ID" value="CAA2962667.1"/>
    <property type="molecule type" value="Genomic_DNA"/>
</dbReference>
<protein>
    <submittedName>
        <fullName evidence="1">Uncharacterized protein</fullName>
    </submittedName>
</protein>
<proteinExistence type="predicted"/>